<proteinExistence type="predicted"/>
<reference evidence="1" key="1">
    <citation type="submission" date="2024-04" db="EMBL/GenBank/DDBJ databases">
        <authorList>
            <person name="Jaglan A.B."/>
            <person name="Vashisth M."/>
            <person name="Anand T."/>
            <person name="Virmani N."/>
            <person name="Bera B."/>
            <person name="Vaid R."/>
        </authorList>
    </citation>
    <scope>NUCLEOTIDE SEQUENCE</scope>
</reference>
<dbReference type="EMBL" id="PP595732">
    <property type="protein sequence ID" value="XBS49771.1"/>
    <property type="molecule type" value="Genomic_DNA"/>
</dbReference>
<protein>
    <recommendedName>
        <fullName evidence="2">Phage protein</fullName>
    </recommendedName>
</protein>
<accession>A0AAU7PHX3</accession>
<organism evidence="1">
    <name type="scientific">Salmonella phage SalP219</name>
    <dbReference type="NCBI Taxonomy" id="3158864"/>
    <lineage>
        <taxon>Viruses</taxon>
        <taxon>Duplodnaviria</taxon>
        <taxon>Heunggongvirae</taxon>
        <taxon>Uroviricota</taxon>
        <taxon>Caudoviricetes</taxon>
        <taxon>Vequintavirinae</taxon>
        <taxon>Seunavirus</taxon>
    </lineage>
</organism>
<evidence type="ECO:0000313" key="1">
    <source>
        <dbReference type="EMBL" id="XBS49771.1"/>
    </source>
</evidence>
<name>A0AAU7PHX3_9CAUD</name>
<evidence type="ECO:0008006" key="2">
    <source>
        <dbReference type="Google" id="ProtNLM"/>
    </source>
</evidence>
<sequence>MKIEEFIEKQKELLEQYRQDYKNDHEKSPEEFPEEMDGIGEWVSDFSCWLELKELE</sequence>